<evidence type="ECO:0000256" key="4">
    <source>
        <dbReference type="ARBA" id="ARBA00008146"/>
    </source>
</evidence>
<gene>
    <name evidence="15" type="ORF">D623_10032744</name>
</gene>
<evidence type="ECO:0000256" key="10">
    <source>
        <dbReference type="ARBA" id="ARBA00023274"/>
    </source>
</evidence>
<dbReference type="InterPro" id="IPR010920">
    <property type="entry name" value="LSM_dom_sf"/>
</dbReference>
<evidence type="ECO:0000256" key="3">
    <source>
        <dbReference type="ARBA" id="ARBA00006035"/>
    </source>
</evidence>
<evidence type="ECO:0000256" key="1">
    <source>
        <dbReference type="ARBA" id="ARBA00004123"/>
    </source>
</evidence>
<dbReference type="GO" id="GO:0043625">
    <property type="term" value="C:delta DNA polymerase complex"/>
    <property type="evidence" value="ECO:0007669"/>
    <property type="project" value="TreeGrafter"/>
</dbReference>
<dbReference type="GO" id="GO:0006271">
    <property type="term" value="P:DNA strand elongation involved in DNA replication"/>
    <property type="evidence" value="ECO:0007669"/>
    <property type="project" value="TreeGrafter"/>
</dbReference>
<evidence type="ECO:0000256" key="9">
    <source>
        <dbReference type="ARBA" id="ARBA00023242"/>
    </source>
</evidence>
<dbReference type="AlphaFoldDB" id="S7N4Q3"/>
<comment type="similarity">
    <text evidence="4">Belongs to the snRNP core protein family.</text>
</comment>
<dbReference type="PANTHER" id="PTHR10416:SF0">
    <property type="entry name" value="DNA POLYMERASE DELTA SUBUNIT 2"/>
    <property type="match status" value="1"/>
</dbReference>
<evidence type="ECO:0000256" key="8">
    <source>
        <dbReference type="ARBA" id="ARBA00023187"/>
    </source>
</evidence>
<feature type="domain" description="DNA polymerase delta subunit OB-fold" evidence="14">
    <location>
        <begin position="131"/>
        <end position="232"/>
    </location>
</feature>
<keyword evidence="5" id="KW-0963">Cytoplasm</keyword>
<evidence type="ECO:0000313" key="16">
    <source>
        <dbReference type="Proteomes" id="UP000052978"/>
    </source>
</evidence>
<dbReference type="SUPFAM" id="SSF50182">
    <property type="entry name" value="Sm-like ribonucleoproteins"/>
    <property type="match status" value="1"/>
</dbReference>
<name>S7N4Q3_MYOBR</name>
<evidence type="ECO:0000259" key="13">
    <source>
        <dbReference type="Pfam" id="PF01423"/>
    </source>
</evidence>
<keyword evidence="7" id="KW-0235">DNA replication</keyword>
<evidence type="ECO:0000256" key="5">
    <source>
        <dbReference type="ARBA" id="ARBA00022490"/>
    </source>
</evidence>
<dbReference type="PANTHER" id="PTHR10416">
    <property type="entry name" value="DNA POLYMERASE DELTA SUBUNIT 2"/>
    <property type="match status" value="1"/>
</dbReference>
<keyword evidence="9" id="KW-0539">Nucleus</keyword>
<dbReference type="Gene3D" id="2.40.50.430">
    <property type="match status" value="1"/>
</dbReference>
<protein>
    <recommendedName>
        <fullName evidence="11">snRNP core protein D2</fullName>
    </recommendedName>
</protein>
<keyword evidence="10" id="KW-0687">Ribonucleoprotein</keyword>
<dbReference type="GO" id="GO:0030532">
    <property type="term" value="C:small nuclear ribonucleoprotein complex"/>
    <property type="evidence" value="ECO:0007669"/>
    <property type="project" value="InterPro"/>
</dbReference>
<feature type="region of interest" description="Disordered" evidence="12">
    <location>
        <begin position="1"/>
        <end position="27"/>
    </location>
</feature>
<evidence type="ECO:0000256" key="2">
    <source>
        <dbReference type="ARBA" id="ARBA00004514"/>
    </source>
</evidence>
<dbReference type="CDD" id="cd01720">
    <property type="entry name" value="Sm_D2"/>
    <property type="match status" value="1"/>
</dbReference>
<evidence type="ECO:0000313" key="15">
    <source>
        <dbReference type="EMBL" id="EPQ12044.1"/>
    </source>
</evidence>
<reference evidence="15 16" key="1">
    <citation type="journal article" date="2013" name="Nat. Commun.">
        <title>Genome analysis reveals insights into physiology and longevity of the Brandt's bat Myotis brandtii.</title>
        <authorList>
            <person name="Seim I."/>
            <person name="Fang X."/>
            <person name="Xiong Z."/>
            <person name="Lobanov A.V."/>
            <person name="Huang Z."/>
            <person name="Ma S."/>
            <person name="Feng Y."/>
            <person name="Turanov A.A."/>
            <person name="Zhu Y."/>
            <person name="Lenz T.L."/>
            <person name="Gerashchenko M.V."/>
            <person name="Fan D."/>
            <person name="Hee Yim S."/>
            <person name="Yao X."/>
            <person name="Jordan D."/>
            <person name="Xiong Y."/>
            <person name="Ma Y."/>
            <person name="Lyapunov A.N."/>
            <person name="Chen G."/>
            <person name="Kulakova O.I."/>
            <person name="Sun Y."/>
            <person name="Lee S.G."/>
            <person name="Bronson R.T."/>
            <person name="Moskalev A.A."/>
            <person name="Sunyaev S.R."/>
            <person name="Zhang G."/>
            <person name="Krogh A."/>
            <person name="Wang J."/>
            <person name="Gladyshev V.N."/>
        </authorList>
    </citation>
    <scope>NUCLEOTIDE SEQUENCE [LARGE SCALE GENOMIC DNA]</scope>
</reference>
<feature type="domain" description="Sm" evidence="13">
    <location>
        <begin position="42"/>
        <end position="91"/>
    </location>
</feature>
<dbReference type="InterPro" id="IPR027248">
    <property type="entry name" value="Sm_D2"/>
</dbReference>
<organism evidence="15 16">
    <name type="scientific">Myotis brandtii</name>
    <name type="common">Brandt's bat</name>
    <dbReference type="NCBI Taxonomy" id="109478"/>
    <lineage>
        <taxon>Eukaryota</taxon>
        <taxon>Metazoa</taxon>
        <taxon>Chordata</taxon>
        <taxon>Craniata</taxon>
        <taxon>Vertebrata</taxon>
        <taxon>Euteleostomi</taxon>
        <taxon>Mammalia</taxon>
        <taxon>Eutheria</taxon>
        <taxon>Laurasiatheria</taxon>
        <taxon>Chiroptera</taxon>
        <taxon>Yangochiroptera</taxon>
        <taxon>Vespertilionidae</taxon>
        <taxon>Myotis</taxon>
    </lineage>
</organism>
<evidence type="ECO:0000256" key="12">
    <source>
        <dbReference type="SAM" id="MobiDB-lite"/>
    </source>
</evidence>
<dbReference type="EMBL" id="KE163428">
    <property type="protein sequence ID" value="EPQ12044.1"/>
    <property type="molecule type" value="Genomic_DNA"/>
</dbReference>
<dbReference type="InterPro" id="IPR001163">
    <property type="entry name" value="Sm_dom_euk/arc"/>
</dbReference>
<evidence type="ECO:0000259" key="14">
    <source>
        <dbReference type="Pfam" id="PF18018"/>
    </source>
</evidence>
<dbReference type="InterPro" id="IPR024826">
    <property type="entry name" value="DNA_pol_delta/II_ssu"/>
</dbReference>
<dbReference type="GO" id="GO:0005829">
    <property type="term" value="C:cytosol"/>
    <property type="evidence" value="ECO:0007669"/>
    <property type="project" value="UniProtKB-SubCell"/>
</dbReference>
<comment type="similarity">
    <text evidence="3">Belongs to the DNA polymerase delta/II small subunit family.</text>
</comment>
<dbReference type="GO" id="GO:0006397">
    <property type="term" value="P:mRNA processing"/>
    <property type="evidence" value="ECO:0007669"/>
    <property type="project" value="UniProtKB-KW"/>
</dbReference>
<evidence type="ECO:0000256" key="6">
    <source>
        <dbReference type="ARBA" id="ARBA00022664"/>
    </source>
</evidence>
<keyword evidence="6" id="KW-0507">mRNA processing</keyword>
<sequence>MSLLNKPKSEVTPEELQKREEEEFNTGPLSVLTQSVKNNTQAFDRHCNMVLENVKEMWTEVPKSGKGKKSKPVSKDCYISKMFLRGDSVIVARRTYSSLASRGLLPAVQTHSRVLQNPPFDRQGPWAAVLNSEVQIKKLCELQPRERCCVVGTLLKAMELWPSNLQEVSKEHSLLPTPPWSKYIHPDDELVLEEELQCIKLEVTIDMFSLATGMLLTVLGSVRDDGKFLVEDHCFPGFAHQMPAPTLDLDRFVLLMSGLGLGEGRGESLQGT</sequence>
<dbReference type="Proteomes" id="UP000052978">
    <property type="component" value="Unassembled WGS sequence"/>
</dbReference>
<keyword evidence="16" id="KW-1185">Reference proteome</keyword>
<dbReference type="Gene3D" id="2.30.30.100">
    <property type="match status" value="2"/>
</dbReference>
<proteinExistence type="inferred from homology"/>
<dbReference type="Pfam" id="PF18018">
    <property type="entry name" value="DNA_pol_D_N"/>
    <property type="match status" value="1"/>
</dbReference>
<dbReference type="InterPro" id="IPR040663">
    <property type="entry name" value="DNA_pol_D_N"/>
</dbReference>
<evidence type="ECO:0000256" key="11">
    <source>
        <dbReference type="ARBA" id="ARBA00033125"/>
    </source>
</evidence>
<feature type="compositionally biased region" description="Basic and acidic residues" evidence="12">
    <location>
        <begin position="7"/>
        <end position="21"/>
    </location>
</feature>
<keyword evidence="8" id="KW-0508">mRNA splicing</keyword>
<dbReference type="Pfam" id="PF01423">
    <property type="entry name" value="LSM"/>
    <property type="match status" value="1"/>
</dbReference>
<dbReference type="GO" id="GO:0008380">
    <property type="term" value="P:RNA splicing"/>
    <property type="evidence" value="ECO:0007669"/>
    <property type="project" value="UniProtKB-KW"/>
</dbReference>
<comment type="subcellular location">
    <subcellularLocation>
        <location evidence="2">Cytoplasm</location>
        <location evidence="2">Cytosol</location>
    </subcellularLocation>
    <subcellularLocation>
        <location evidence="1">Nucleus</location>
    </subcellularLocation>
</comment>
<accession>S7N4Q3</accession>
<evidence type="ECO:0000256" key="7">
    <source>
        <dbReference type="ARBA" id="ARBA00022705"/>
    </source>
</evidence>